<proteinExistence type="predicted"/>
<evidence type="ECO:0000313" key="3">
    <source>
        <dbReference type="Proteomes" id="UP000803884"/>
    </source>
</evidence>
<dbReference type="Proteomes" id="UP000803884">
    <property type="component" value="Unassembled WGS sequence"/>
</dbReference>
<feature type="compositionally biased region" description="Basic and acidic residues" evidence="1">
    <location>
        <begin position="81"/>
        <end position="102"/>
    </location>
</feature>
<evidence type="ECO:0000313" key="2">
    <source>
        <dbReference type="EMBL" id="KAL1582794.1"/>
    </source>
</evidence>
<name>A0AB34KD32_9PEZI</name>
<evidence type="ECO:0008006" key="4">
    <source>
        <dbReference type="Google" id="ProtNLM"/>
    </source>
</evidence>
<evidence type="ECO:0000256" key="1">
    <source>
        <dbReference type="SAM" id="MobiDB-lite"/>
    </source>
</evidence>
<dbReference type="RefSeq" id="XP_069225901.1">
    <property type="nucleotide sequence ID" value="XM_069376931.1"/>
</dbReference>
<accession>A0AB34KD32</accession>
<gene>
    <name evidence="2" type="ORF">WHR41_08327</name>
</gene>
<feature type="compositionally biased region" description="Basic and acidic residues" evidence="1">
    <location>
        <begin position="14"/>
        <end position="28"/>
    </location>
</feature>
<dbReference type="AlphaFoldDB" id="A0AB34KD32"/>
<feature type="compositionally biased region" description="Basic residues" evidence="1">
    <location>
        <begin position="127"/>
        <end position="138"/>
    </location>
</feature>
<feature type="region of interest" description="Disordered" evidence="1">
    <location>
        <begin position="1"/>
        <end position="148"/>
    </location>
</feature>
<organism evidence="2 3">
    <name type="scientific">Cladosporium halotolerans</name>
    <dbReference type="NCBI Taxonomy" id="1052096"/>
    <lineage>
        <taxon>Eukaryota</taxon>
        <taxon>Fungi</taxon>
        <taxon>Dikarya</taxon>
        <taxon>Ascomycota</taxon>
        <taxon>Pezizomycotina</taxon>
        <taxon>Dothideomycetes</taxon>
        <taxon>Dothideomycetidae</taxon>
        <taxon>Cladosporiales</taxon>
        <taxon>Cladosporiaceae</taxon>
        <taxon>Cladosporium</taxon>
    </lineage>
</organism>
<keyword evidence="3" id="KW-1185">Reference proteome</keyword>
<feature type="compositionally biased region" description="Basic and acidic residues" evidence="1">
    <location>
        <begin position="58"/>
        <end position="68"/>
    </location>
</feature>
<sequence>MASNRSQIVDVTYDDPRTGERIRERRIQEVPPDEMEDIRTRELEVVNKSRSQSRGASKSRERSNRWNEDGEGEQQYYAFRRTMEHGVPGHEAFRSRSYDRPLARGRGPQRYYEEPSDSESSRERRYRDRRRRHSHRRRTQSEDDYYEGMKQRRDGNLWERNFDNSYDGIIAGAAGAALGAMTARHFGGEKNRNWKVLGGAVAGAAATNAAENWYRTNSEERRARKERR</sequence>
<protein>
    <recommendedName>
        <fullName evidence="4">Glycine zipper 2TM domain-containing protein</fullName>
    </recommendedName>
</protein>
<dbReference type="EMBL" id="JAAQHG020000044">
    <property type="protein sequence ID" value="KAL1582794.1"/>
    <property type="molecule type" value="Genomic_DNA"/>
</dbReference>
<comment type="caution">
    <text evidence="2">The sequence shown here is derived from an EMBL/GenBank/DDBJ whole genome shotgun (WGS) entry which is preliminary data.</text>
</comment>
<dbReference type="GeneID" id="96009769"/>
<feature type="compositionally biased region" description="Basic and acidic residues" evidence="1">
    <location>
        <begin position="37"/>
        <end position="47"/>
    </location>
</feature>
<reference evidence="2 3" key="1">
    <citation type="journal article" date="2020" name="Microbiol. Resour. Announc.">
        <title>Draft Genome Sequence of a Cladosporium Species Isolated from the Mesophotic Ascidian Didemnum maculosum.</title>
        <authorList>
            <person name="Gioti A."/>
            <person name="Siaperas R."/>
            <person name="Nikolaivits E."/>
            <person name="Le Goff G."/>
            <person name="Ouazzani J."/>
            <person name="Kotoulas G."/>
            <person name="Topakas E."/>
        </authorList>
    </citation>
    <scope>NUCLEOTIDE SEQUENCE [LARGE SCALE GENOMIC DNA]</scope>
    <source>
        <strain evidence="2 3">TM138-S3</strain>
    </source>
</reference>